<dbReference type="PANTHER" id="PTHR10381">
    <property type="entry name" value="ATP-DEPENDENT CLP PROTEASE PROTEOLYTIC SUBUNIT"/>
    <property type="match status" value="1"/>
</dbReference>
<dbReference type="Pfam" id="PF00574">
    <property type="entry name" value="CLP_protease"/>
    <property type="match status" value="1"/>
</dbReference>
<dbReference type="SUPFAM" id="SSF52096">
    <property type="entry name" value="ClpP/crotonase"/>
    <property type="match status" value="1"/>
</dbReference>
<evidence type="ECO:0000256" key="1">
    <source>
        <dbReference type="ARBA" id="ARBA00007039"/>
    </source>
</evidence>
<keyword evidence="2" id="KW-0963">Cytoplasm</keyword>
<dbReference type="GO" id="GO:0004252">
    <property type="term" value="F:serine-type endopeptidase activity"/>
    <property type="evidence" value="ECO:0007669"/>
    <property type="project" value="InterPro"/>
</dbReference>
<organism evidence="7 8">
    <name type="scientific">Fusobacterium necrophorum subsp. funduliforme</name>
    <dbReference type="NCBI Taxonomy" id="143387"/>
    <lineage>
        <taxon>Bacteria</taxon>
        <taxon>Fusobacteriati</taxon>
        <taxon>Fusobacteriota</taxon>
        <taxon>Fusobacteriia</taxon>
        <taxon>Fusobacteriales</taxon>
        <taxon>Fusobacteriaceae</taxon>
        <taxon>Fusobacterium</taxon>
    </lineage>
</organism>
<dbReference type="EMBL" id="LVEA01000001">
    <property type="protein sequence ID" value="KYL05260.1"/>
    <property type="molecule type" value="Genomic_DNA"/>
</dbReference>
<comment type="similarity">
    <text evidence="1 6">Belongs to the peptidase S14 family.</text>
</comment>
<protein>
    <recommendedName>
        <fullName evidence="6">ATP-dependent Clp protease proteolytic subunit</fullName>
    </recommendedName>
</protein>
<gene>
    <name evidence="7" type="ORF">A2J07_00565</name>
</gene>
<comment type="caution">
    <text evidence="7">The sequence shown here is derived from an EMBL/GenBank/DDBJ whole genome shotgun (WGS) entry which is preliminary data.</text>
</comment>
<evidence type="ECO:0000313" key="7">
    <source>
        <dbReference type="EMBL" id="KYL05260.1"/>
    </source>
</evidence>
<dbReference type="InterPro" id="IPR029045">
    <property type="entry name" value="ClpP/crotonase-like_dom_sf"/>
</dbReference>
<evidence type="ECO:0000313" key="8">
    <source>
        <dbReference type="Proteomes" id="UP000075816"/>
    </source>
</evidence>
<sequence>MEKGRDVFLMESITIETSKRIIQELISLDKEEGEITLYLGSPGGNTNEGFAIYDVIKHLKNKVTCIVTSRANSMASIILQAASTRKIHKHAHIYIHETMVAYTNNEKFKKEDLEEQRDNILRWNEWMVNIYSERTNVSKEGLKNWLKKETCLYAEEALKYGFVDEII</sequence>
<dbReference type="GO" id="GO:0004176">
    <property type="term" value="F:ATP-dependent peptidase activity"/>
    <property type="evidence" value="ECO:0007669"/>
    <property type="project" value="InterPro"/>
</dbReference>
<dbReference type="PRINTS" id="PR00127">
    <property type="entry name" value="CLPPROTEASEP"/>
</dbReference>
<name>A0A162J757_9FUSO</name>
<dbReference type="Gene3D" id="3.90.226.10">
    <property type="entry name" value="2-enoyl-CoA Hydratase, Chain A, domain 1"/>
    <property type="match status" value="1"/>
</dbReference>
<accession>A0A162J757</accession>
<evidence type="ECO:0000256" key="4">
    <source>
        <dbReference type="ARBA" id="ARBA00022801"/>
    </source>
</evidence>
<reference evidence="7 8" key="1">
    <citation type="submission" date="2016-03" db="EMBL/GenBank/DDBJ databases">
        <title>Comparative genomics of human isolates of Fusobacterium necrophorum.</title>
        <authorList>
            <person name="Jensen A."/>
            <person name="Bank S."/>
            <person name="Andersen P.S."/>
            <person name="Kristensen L.H."/>
            <person name="Prag J."/>
        </authorList>
    </citation>
    <scope>NUCLEOTIDE SEQUENCE [LARGE SCALE GENOMIC DNA]</scope>
    <source>
        <strain evidence="7 8">LS_1264</strain>
    </source>
</reference>
<evidence type="ECO:0000256" key="6">
    <source>
        <dbReference type="RuleBase" id="RU003567"/>
    </source>
</evidence>
<dbReference type="GO" id="GO:0051117">
    <property type="term" value="F:ATPase binding"/>
    <property type="evidence" value="ECO:0007669"/>
    <property type="project" value="TreeGrafter"/>
</dbReference>
<keyword evidence="5" id="KW-0720">Serine protease</keyword>
<dbReference type="InterPro" id="IPR001907">
    <property type="entry name" value="ClpP"/>
</dbReference>
<dbReference type="CDD" id="cd07016">
    <property type="entry name" value="S14_ClpP_1"/>
    <property type="match status" value="1"/>
</dbReference>
<dbReference type="InterPro" id="IPR023562">
    <property type="entry name" value="ClpP/TepA"/>
</dbReference>
<evidence type="ECO:0000256" key="5">
    <source>
        <dbReference type="ARBA" id="ARBA00022825"/>
    </source>
</evidence>
<dbReference type="GO" id="GO:0009368">
    <property type="term" value="C:endopeptidase Clp complex"/>
    <property type="evidence" value="ECO:0007669"/>
    <property type="project" value="TreeGrafter"/>
</dbReference>
<dbReference type="RefSeq" id="WP_062680769.1">
    <property type="nucleotide sequence ID" value="NZ_LVEA01000001.1"/>
</dbReference>
<evidence type="ECO:0000256" key="2">
    <source>
        <dbReference type="ARBA" id="ARBA00022490"/>
    </source>
</evidence>
<dbReference type="AlphaFoldDB" id="A0A162J757"/>
<dbReference type="PANTHER" id="PTHR10381:SF70">
    <property type="entry name" value="ATP-DEPENDENT CLP PROTEASE PROTEOLYTIC SUBUNIT"/>
    <property type="match status" value="1"/>
</dbReference>
<proteinExistence type="inferred from homology"/>
<keyword evidence="3" id="KW-0645">Protease</keyword>
<keyword evidence="4" id="KW-0378">Hydrolase</keyword>
<evidence type="ECO:0000256" key="3">
    <source>
        <dbReference type="ARBA" id="ARBA00022670"/>
    </source>
</evidence>
<dbReference type="Proteomes" id="UP000075816">
    <property type="component" value="Unassembled WGS sequence"/>
</dbReference>
<dbReference type="GO" id="GO:0006515">
    <property type="term" value="P:protein quality control for misfolded or incompletely synthesized proteins"/>
    <property type="evidence" value="ECO:0007669"/>
    <property type="project" value="TreeGrafter"/>
</dbReference>